<proteinExistence type="predicted"/>
<accession>A0A437KYE1</accession>
<evidence type="ECO:0000313" key="1">
    <source>
        <dbReference type="EMBL" id="RVT77616.1"/>
    </source>
</evidence>
<comment type="caution">
    <text evidence="1">The sequence shown here is derived from an EMBL/GenBank/DDBJ whole genome shotgun (WGS) entry which is preliminary data.</text>
</comment>
<dbReference type="EMBL" id="SACJ01000003">
    <property type="protein sequence ID" value="RVT77616.1"/>
    <property type="molecule type" value="Genomic_DNA"/>
</dbReference>
<reference evidence="1 2" key="1">
    <citation type="submission" date="2019-01" db="EMBL/GenBank/DDBJ databases">
        <authorList>
            <person name="Chen W.-M."/>
        </authorList>
    </citation>
    <scope>NUCLEOTIDE SEQUENCE [LARGE SCALE GENOMIC DNA]</scope>
    <source>
        <strain evidence="1 2">BBQ-12</strain>
    </source>
</reference>
<keyword evidence="2" id="KW-1185">Reference proteome</keyword>
<evidence type="ECO:0000313" key="2">
    <source>
        <dbReference type="Proteomes" id="UP000285211"/>
    </source>
</evidence>
<dbReference type="Proteomes" id="UP000285211">
    <property type="component" value="Unassembled WGS sequence"/>
</dbReference>
<gene>
    <name evidence="1" type="ORF">EOD40_07385</name>
</gene>
<dbReference type="OrthoDB" id="9955977at2"/>
<organism evidence="1 2">
    <name type="scientific">Flavobacterium sufflavum</name>
    <dbReference type="NCBI Taxonomy" id="1921138"/>
    <lineage>
        <taxon>Bacteria</taxon>
        <taxon>Pseudomonadati</taxon>
        <taxon>Bacteroidota</taxon>
        <taxon>Flavobacteriia</taxon>
        <taxon>Flavobacteriales</taxon>
        <taxon>Flavobacteriaceae</taxon>
        <taxon>Flavobacterium</taxon>
    </lineage>
</organism>
<dbReference type="AlphaFoldDB" id="A0A437KYE1"/>
<sequence length="101" mass="11986">MNLYTDKAYELRYINFILNDGETIKKELTSIGKRVLNYDFIDEANFFVLTYEELKKIDQAEKVDIQIIGDKNNNNFEMTYPQKMSIRDILTSDIYKNVITK</sequence>
<name>A0A437KYE1_9FLAO</name>
<protein>
    <submittedName>
        <fullName evidence="1">Uncharacterized protein</fullName>
    </submittedName>
</protein>